<dbReference type="PANTHER" id="PTHR33862">
    <property type="entry name" value="OROFACIAL CLEFT 1 CANDIDATE GENE 1 PROTEIN"/>
    <property type="match status" value="1"/>
</dbReference>
<evidence type="ECO:0000313" key="3">
    <source>
        <dbReference type="Proteomes" id="UP000265618"/>
    </source>
</evidence>
<comment type="caution">
    <text evidence="2">The sequence shown here is derived from an EMBL/GenBank/DDBJ whole genome shotgun (WGS) entry which is preliminary data.</text>
</comment>
<dbReference type="AlphaFoldDB" id="A0A9K3GG83"/>
<accession>A0A9K3GG83</accession>
<organism evidence="2 3">
    <name type="scientific">Kipferlia bialata</name>
    <dbReference type="NCBI Taxonomy" id="797122"/>
    <lineage>
        <taxon>Eukaryota</taxon>
        <taxon>Metamonada</taxon>
        <taxon>Carpediemonas-like organisms</taxon>
        <taxon>Kipferlia</taxon>
    </lineage>
</organism>
<feature type="transmembrane region" description="Helical" evidence="1">
    <location>
        <begin position="511"/>
        <end position="536"/>
    </location>
</feature>
<evidence type="ECO:0000313" key="2">
    <source>
        <dbReference type="EMBL" id="GIQ81567.1"/>
    </source>
</evidence>
<keyword evidence="3" id="KW-1185">Reference proteome</keyword>
<keyword evidence="1" id="KW-1133">Transmembrane helix</keyword>
<dbReference type="PANTHER" id="PTHR33862:SF3">
    <property type="entry name" value="OROFACIAL CLEFT 1 CANDIDATE GENE 1 PROTEIN"/>
    <property type="match status" value="1"/>
</dbReference>
<keyword evidence="1" id="KW-0812">Transmembrane</keyword>
<reference evidence="2 3" key="1">
    <citation type="journal article" date="2018" name="PLoS ONE">
        <title>The draft genome of Kipferlia bialata reveals reductive genome evolution in fornicate parasites.</title>
        <authorList>
            <person name="Tanifuji G."/>
            <person name="Takabayashi S."/>
            <person name="Kume K."/>
            <person name="Takagi M."/>
            <person name="Nakayama T."/>
            <person name="Kamikawa R."/>
            <person name="Inagaki Y."/>
            <person name="Hashimoto T."/>
        </authorList>
    </citation>
    <scope>NUCLEOTIDE SEQUENCE [LARGE SCALE GENOMIC DNA]</scope>
    <source>
        <strain evidence="2">NY0173</strain>
    </source>
</reference>
<protein>
    <submittedName>
        <fullName evidence="2">Uncharacterized protein</fullName>
    </submittedName>
</protein>
<feature type="transmembrane region" description="Helical" evidence="1">
    <location>
        <begin position="610"/>
        <end position="633"/>
    </location>
</feature>
<dbReference type="OrthoDB" id="347244at2759"/>
<dbReference type="Proteomes" id="UP000265618">
    <property type="component" value="Unassembled WGS sequence"/>
</dbReference>
<dbReference type="InterPro" id="IPR031390">
    <property type="entry name" value="OFCC1"/>
</dbReference>
<evidence type="ECO:0000256" key="1">
    <source>
        <dbReference type="SAM" id="Phobius"/>
    </source>
</evidence>
<feature type="transmembrane region" description="Helical" evidence="1">
    <location>
        <begin position="548"/>
        <end position="569"/>
    </location>
</feature>
<name>A0A9K3GG83_9EUKA</name>
<sequence length="739" mass="80000">MRERDLLAARADALRRKQLINRFSLVTAQLMGALTLRRQGVARSYGPLHRSRPVVHSYTWDRAKRPLDIHIRTVAGVRDRVPPGRYVVSVSVLSRVGGKVIPWRSPAGSGAVASGSAPCALTRVFSYGGRTDDVSMPVGGRVGLLCPRKARLSPTLCLLCELIRIDTSGGGKAMPAGWGVFPLVGSDGDLLSGRYKMPVLKGPLDPTLLRHEDIAQQLTEDVDYWLGNMYFELAPRQRERGGRQEYREILSHTWTYLSLCSSGLSPLDVVDRLTQMGEMPQYGRDGGGYVQDRYADTPYQLRKGEAEAAAAAAEELGMVHEVDAEMQVGEGGVVDVPTGLSVAAAMADAPLGGGATGVSGNALRQETEEEALARIERDAPTRLSSGMRTVLGHVTNTNATAAAGIVSDDAAEYACQPRSVQDAGLLRRRRAMNVGVIARCLLSELGLRPLRLWSCLLTLFMACLLLACVSSLHLLLSYWLLLAINANPSATSFHPLTGYVLFEPRTLSLPIVGIATLAPPVLVSAVAAALLPVLVLLDKPRPSLAPPILWRGLLLYAFVLIPEPVLSYVRARLLVETDLGAGLDASVRAAIRSDVAQLALSSEYRLGSSVWGVMLYLIGTCLAWLFAGILVAAAGRLYDSALPGDTLARLSSPYPTPMDLEVSVSELEHIVHKAERWRGPKGGRRRTKVADYVGDGPQDPSLGDQRLVDLTIVTVHRNGRFQLYRHFLRRADGAIVEIT</sequence>
<proteinExistence type="predicted"/>
<feature type="transmembrane region" description="Helical" evidence="1">
    <location>
        <begin position="452"/>
        <end position="481"/>
    </location>
</feature>
<dbReference type="EMBL" id="BDIP01000429">
    <property type="protein sequence ID" value="GIQ81567.1"/>
    <property type="molecule type" value="Genomic_DNA"/>
</dbReference>
<gene>
    <name evidence="2" type="ORF">KIPB_002544</name>
</gene>
<keyword evidence="1" id="KW-0472">Membrane</keyword>